<keyword evidence="3" id="KW-1185">Reference proteome</keyword>
<dbReference type="STRING" id="1484.SA87_04265"/>
<feature type="transmembrane region" description="Helical" evidence="1">
    <location>
        <begin position="138"/>
        <end position="159"/>
    </location>
</feature>
<sequence>MTVKFLMLYLHLVAAMFWIGEMLTLMLILTPVVYRQGDTAKRAQLYHEVGMQSRPWMLGALALLVATGVGNLYFLNVPWKTLFDLGFYRTPLGRTLGWKLLGVLGILLLTVLHDVAMARLRARGGTVTRGSYRALGRWVGRLNLLLGLIVSWLGLRLMFGG</sequence>
<gene>
    <name evidence="2" type="ORF">SA87_04265</name>
</gene>
<proteinExistence type="predicted"/>
<comment type="caution">
    <text evidence="2">The sequence shown here is derived from an EMBL/GenBank/DDBJ whole genome shotgun (WGS) entry which is preliminary data.</text>
</comment>
<feature type="transmembrane region" description="Helical" evidence="1">
    <location>
        <begin position="6"/>
        <end position="34"/>
    </location>
</feature>
<evidence type="ECO:0000256" key="1">
    <source>
        <dbReference type="SAM" id="Phobius"/>
    </source>
</evidence>
<keyword evidence="1" id="KW-0812">Transmembrane</keyword>
<organism evidence="2 3">
    <name type="scientific">Hydrogenibacillus schlegelii</name>
    <name type="common">Bacillus schlegelii</name>
    <dbReference type="NCBI Taxonomy" id="1484"/>
    <lineage>
        <taxon>Bacteria</taxon>
        <taxon>Bacillati</taxon>
        <taxon>Bacillota</taxon>
        <taxon>Bacilli</taxon>
        <taxon>Bacillales</taxon>
        <taxon>Bacillales Family X. Incertae Sedis</taxon>
        <taxon>Hydrogenibacillus</taxon>
    </lineage>
</organism>
<dbReference type="EMBL" id="JXBB01000030">
    <property type="protein sequence ID" value="OAR03987.1"/>
    <property type="molecule type" value="Genomic_DNA"/>
</dbReference>
<protein>
    <recommendedName>
        <fullName evidence="4">Copper resistance protein D domain-containing protein</fullName>
    </recommendedName>
</protein>
<feature type="transmembrane region" description="Helical" evidence="1">
    <location>
        <begin position="96"/>
        <end position="117"/>
    </location>
</feature>
<dbReference type="RefSeq" id="WP_066201967.1">
    <property type="nucleotide sequence ID" value="NZ_CBCSAS010000061.1"/>
</dbReference>
<keyword evidence="1" id="KW-1133">Transmembrane helix</keyword>
<reference evidence="2 3" key="1">
    <citation type="submission" date="2015-09" db="EMBL/GenBank/DDBJ databases">
        <title>Draft genome sequence of Hydrogenibacillus schlegelii DSM 2000.</title>
        <authorList>
            <person name="Hemp J."/>
        </authorList>
    </citation>
    <scope>NUCLEOTIDE SEQUENCE [LARGE SCALE GENOMIC DNA]</scope>
    <source>
        <strain evidence="2 3">MA 48</strain>
    </source>
</reference>
<evidence type="ECO:0000313" key="3">
    <source>
        <dbReference type="Proteomes" id="UP000243024"/>
    </source>
</evidence>
<feature type="transmembrane region" description="Helical" evidence="1">
    <location>
        <begin position="55"/>
        <end position="76"/>
    </location>
</feature>
<dbReference type="AlphaFoldDB" id="A0A179IMT1"/>
<evidence type="ECO:0000313" key="2">
    <source>
        <dbReference type="EMBL" id="OAR03987.1"/>
    </source>
</evidence>
<evidence type="ECO:0008006" key="4">
    <source>
        <dbReference type="Google" id="ProtNLM"/>
    </source>
</evidence>
<name>A0A179IMT1_HYDSH</name>
<dbReference type="Proteomes" id="UP000243024">
    <property type="component" value="Unassembled WGS sequence"/>
</dbReference>
<keyword evidence="1" id="KW-0472">Membrane</keyword>
<accession>A0A179IMT1</accession>